<dbReference type="Gene3D" id="3.20.180.10">
    <property type="entry name" value="PNP-oxidase-like"/>
    <property type="match status" value="1"/>
</dbReference>
<dbReference type="InterPro" id="IPR055343">
    <property type="entry name" value="CREG_beta-barrel"/>
</dbReference>
<sequence>MKFSALLVSLLSATSVSAFAPHRSSAVSSINTSSSSYPTRLYHGPPKEPKHAPKHDTGMQIEISDEEKEIQARFAEHQQIAPKLNFATDVRTLIEYNHGFAVMSTNSKANEGYPNGSVVGFAPDENGNPIFIFSGMSSHTQDVLKDPKCSLTVASKQFKGAADGRVNLMGQVKLVPSEERDALKSVYLKKHPGAFWVEFGDFNWFRMEIEKINFVGGFARAGSVTPEEYKEAKPDAISEFGPMIGAHMNDDHQESTIAMIESQVPGIKAKEAVITSVDSLGMFVKVTRSPDDSEQEQTFKMRLPFPRKAENRKDVKDIIVEMTRAAAAVATGDKEEETVAKEE</sequence>
<evidence type="ECO:0008006" key="7">
    <source>
        <dbReference type="Google" id="ProtNLM"/>
    </source>
</evidence>
<dbReference type="SUPFAM" id="SSF50475">
    <property type="entry name" value="FMN-binding split barrel"/>
    <property type="match status" value="1"/>
</dbReference>
<accession>A0AAD3CQW8</accession>
<dbReference type="EMBL" id="BLLK01000038">
    <property type="protein sequence ID" value="GFH50154.1"/>
    <property type="molecule type" value="Genomic_DNA"/>
</dbReference>
<comment type="caution">
    <text evidence="5">The sequence shown here is derived from an EMBL/GenBank/DDBJ whole genome shotgun (WGS) entry which is preliminary data.</text>
</comment>
<reference evidence="5 6" key="1">
    <citation type="journal article" date="2021" name="Sci. Rep.">
        <title>The genome of the diatom Chaetoceros tenuissimus carries an ancient integrated fragment of an extant virus.</title>
        <authorList>
            <person name="Hongo Y."/>
            <person name="Kimura K."/>
            <person name="Takaki Y."/>
            <person name="Yoshida Y."/>
            <person name="Baba S."/>
            <person name="Kobayashi G."/>
            <person name="Nagasaki K."/>
            <person name="Hano T."/>
            <person name="Tomaru Y."/>
        </authorList>
    </citation>
    <scope>NUCLEOTIDE SEQUENCE [LARGE SCALE GENOMIC DNA]</scope>
    <source>
        <strain evidence="5 6">NIES-3715</strain>
    </source>
</reference>
<dbReference type="AlphaFoldDB" id="A0AAD3CQW8"/>
<gene>
    <name evidence="5" type="ORF">CTEN210_06630</name>
</gene>
<evidence type="ECO:0000259" key="3">
    <source>
        <dbReference type="Pfam" id="PF10615"/>
    </source>
</evidence>
<feature type="domain" description="CREG-like beta-barrel" evidence="4">
    <location>
        <begin position="86"/>
        <end position="230"/>
    </location>
</feature>
<evidence type="ECO:0000256" key="2">
    <source>
        <dbReference type="SAM" id="SignalP"/>
    </source>
</evidence>
<feature type="compositionally biased region" description="Basic and acidic residues" evidence="1">
    <location>
        <begin position="45"/>
        <end position="55"/>
    </location>
</feature>
<keyword evidence="2" id="KW-0732">Signal</keyword>
<dbReference type="InterPro" id="IPR037119">
    <property type="entry name" value="Haem_oxidase_HugZ-like_sf"/>
</dbReference>
<dbReference type="GO" id="GO:0005737">
    <property type="term" value="C:cytoplasm"/>
    <property type="evidence" value="ECO:0007669"/>
    <property type="project" value="UniProtKB-ARBA"/>
</dbReference>
<keyword evidence="6" id="KW-1185">Reference proteome</keyword>
<organism evidence="5 6">
    <name type="scientific">Chaetoceros tenuissimus</name>
    <dbReference type="NCBI Taxonomy" id="426638"/>
    <lineage>
        <taxon>Eukaryota</taxon>
        <taxon>Sar</taxon>
        <taxon>Stramenopiles</taxon>
        <taxon>Ochrophyta</taxon>
        <taxon>Bacillariophyta</taxon>
        <taxon>Coscinodiscophyceae</taxon>
        <taxon>Chaetocerotophycidae</taxon>
        <taxon>Chaetocerotales</taxon>
        <taxon>Chaetocerotaceae</taxon>
        <taxon>Chaetoceros</taxon>
    </lineage>
</organism>
<name>A0AAD3CQW8_9STRA</name>
<feature type="domain" description="DUF2470" evidence="3">
    <location>
        <begin position="244"/>
        <end position="322"/>
    </location>
</feature>
<evidence type="ECO:0000256" key="1">
    <source>
        <dbReference type="SAM" id="MobiDB-lite"/>
    </source>
</evidence>
<dbReference type="InterPro" id="IPR012349">
    <property type="entry name" value="Split_barrel_FMN-bd"/>
</dbReference>
<feature type="chain" id="PRO_5042143192" description="DUF2470 domain-containing protein" evidence="2">
    <location>
        <begin position="19"/>
        <end position="343"/>
    </location>
</feature>
<dbReference type="PANTHER" id="PTHR13343:SF24">
    <property type="entry name" value="OS07G0573800 PROTEIN"/>
    <property type="match status" value="1"/>
</dbReference>
<feature type="region of interest" description="Disordered" evidence="1">
    <location>
        <begin position="29"/>
        <end position="55"/>
    </location>
</feature>
<proteinExistence type="predicted"/>
<dbReference type="PANTHER" id="PTHR13343">
    <property type="entry name" value="CREG1 PROTEIN"/>
    <property type="match status" value="1"/>
</dbReference>
<dbReference type="Pfam" id="PF13883">
    <property type="entry name" value="CREG_beta-barrel"/>
    <property type="match status" value="1"/>
</dbReference>
<dbReference type="Proteomes" id="UP001054902">
    <property type="component" value="Unassembled WGS sequence"/>
</dbReference>
<evidence type="ECO:0000313" key="6">
    <source>
        <dbReference type="Proteomes" id="UP001054902"/>
    </source>
</evidence>
<dbReference type="Pfam" id="PF10615">
    <property type="entry name" value="DUF2470"/>
    <property type="match status" value="1"/>
</dbReference>
<dbReference type="Gene3D" id="2.30.110.10">
    <property type="entry name" value="Electron Transport, Fmn-binding Protein, Chain A"/>
    <property type="match status" value="1"/>
</dbReference>
<evidence type="ECO:0000313" key="5">
    <source>
        <dbReference type="EMBL" id="GFH50154.1"/>
    </source>
</evidence>
<dbReference type="InterPro" id="IPR019595">
    <property type="entry name" value="DUF2470"/>
</dbReference>
<evidence type="ECO:0000259" key="4">
    <source>
        <dbReference type="Pfam" id="PF13883"/>
    </source>
</evidence>
<feature type="signal peptide" evidence="2">
    <location>
        <begin position="1"/>
        <end position="18"/>
    </location>
</feature>
<protein>
    <recommendedName>
        <fullName evidence="7">DUF2470 domain-containing protein</fullName>
    </recommendedName>
</protein>